<dbReference type="InterPro" id="IPR001387">
    <property type="entry name" value="Cro/C1-type_HTH"/>
</dbReference>
<dbReference type="GO" id="GO:0006508">
    <property type="term" value="P:proteolysis"/>
    <property type="evidence" value="ECO:0007669"/>
    <property type="project" value="UniProtKB-KW"/>
</dbReference>
<dbReference type="Gene3D" id="2.10.109.10">
    <property type="entry name" value="Umud Fragment, subunit A"/>
    <property type="match status" value="1"/>
</dbReference>
<dbReference type="PROSITE" id="PS00501">
    <property type="entry name" value="SPASE_I_1"/>
    <property type="match status" value="1"/>
</dbReference>
<dbReference type="CDD" id="cd00093">
    <property type="entry name" value="HTH_XRE"/>
    <property type="match status" value="1"/>
</dbReference>
<dbReference type="CDD" id="cd06529">
    <property type="entry name" value="S24_LexA-like"/>
    <property type="match status" value="1"/>
</dbReference>
<evidence type="ECO:0000256" key="2">
    <source>
        <dbReference type="ARBA" id="ARBA00022801"/>
    </source>
</evidence>
<dbReference type="PROSITE" id="PS50943">
    <property type="entry name" value="HTH_CROC1"/>
    <property type="match status" value="1"/>
</dbReference>
<name>A0AAE4ALW7_9FIRM</name>
<evidence type="ECO:0000256" key="5">
    <source>
        <dbReference type="ARBA" id="ARBA00023163"/>
    </source>
</evidence>
<keyword evidence="5" id="KW-0804">Transcription</keyword>
<evidence type="ECO:0000259" key="6">
    <source>
        <dbReference type="PROSITE" id="PS50943"/>
    </source>
</evidence>
<proteinExistence type="predicted"/>
<evidence type="ECO:0000256" key="1">
    <source>
        <dbReference type="ARBA" id="ARBA00022670"/>
    </source>
</evidence>
<dbReference type="RefSeq" id="WP_106613188.1">
    <property type="nucleotide sequence ID" value="NZ_JAUSTO010000024.1"/>
</dbReference>
<dbReference type="SUPFAM" id="SSF51306">
    <property type="entry name" value="LexA/Signal peptidase"/>
    <property type="match status" value="1"/>
</dbReference>
<evidence type="ECO:0000256" key="3">
    <source>
        <dbReference type="ARBA" id="ARBA00023015"/>
    </source>
</evidence>
<dbReference type="GO" id="GO:0003677">
    <property type="term" value="F:DNA binding"/>
    <property type="evidence" value="ECO:0007669"/>
    <property type="project" value="UniProtKB-KW"/>
</dbReference>
<dbReference type="PANTHER" id="PTHR40661">
    <property type="match status" value="1"/>
</dbReference>
<feature type="domain" description="HTH cro/C1-type" evidence="6">
    <location>
        <begin position="8"/>
        <end position="66"/>
    </location>
</feature>
<evidence type="ECO:0000313" key="7">
    <source>
        <dbReference type="EMBL" id="MDQ0153579.1"/>
    </source>
</evidence>
<dbReference type="SUPFAM" id="SSF47413">
    <property type="entry name" value="lambda repressor-like DNA-binding domains"/>
    <property type="match status" value="1"/>
</dbReference>
<dbReference type="Gene3D" id="1.10.260.40">
    <property type="entry name" value="lambda repressor-like DNA-binding domains"/>
    <property type="match status" value="1"/>
</dbReference>
<dbReference type="PANTHER" id="PTHR40661:SF1">
    <property type="entry name" value="HTH CRO_C1-TYPE DOMAIN-CONTAINING PROTEIN"/>
    <property type="match status" value="1"/>
</dbReference>
<dbReference type="Proteomes" id="UP001241537">
    <property type="component" value="Unassembled WGS sequence"/>
</dbReference>
<keyword evidence="2" id="KW-0378">Hydrolase</keyword>
<keyword evidence="3" id="KW-0805">Transcription regulation</keyword>
<dbReference type="GO" id="GO:0004252">
    <property type="term" value="F:serine-type endopeptidase activity"/>
    <property type="evidence" value="ECO:0007669"/>
    <property type="project" value="InterPro"/>
</dbReference>
<accession>A0AAE4ALW7</accession>
<dbReference type="InterPro" id="IPR019756">
    <property type="entry name" value="Pept_S26A_signal_pept_1_Ser-AS"/>
</dbReference>
<dbReference type="InterPro" id="IPR010982">
    <property type="entry name" value="Lambda_DNA-bd_dom_sf"/>
</dbReference>
<protein>
    <submittedName>
        <fullName evidence="7">SOS-response transcriptional repressor LexA</fullName>
    </submittedName>
</protein>
<dbReference type="InterPro" id="IPR015927">
    <property type="entry name" value="Peptidase_S24_S26A/B/C"/>
</dbReference>
<dbReference type="Pfam" id="PF00717">
    <property type="entry name" value="Peptidase_S24"/>
    <property type="match status" value="1"/>
</dbReference>
<comment type="caution">
    <text evidence="7">The sequence shown here is derived from an EMBL/GenBank/DDBJ whole genome shotgun (WGS) entry which is preliminary data.</text>
</comment>
<dbReference type="AlphaFoldDB" id="A0AAE4ALW7"/>
<dbReference type="InterPro" id="IPR036286">
    <property type="entry name" value="LexA/Signal_pep-like_sf"/>
</dbReference>
<keyword evidence="8" id="KW-1185">Reference proteome</keyword>
<dbReference type="EMBL" id="JAUSTO010000024">
    <property type="protein sequence ID" value="MDQ0153579.1"/>
    <property type="molecule type" value="Genomic_DNA"/>
</dbReference>
<gene>
    <name evidence="7" type="ORF">J2S20_002300</name>
</gene>
<evidence type="ECO:0000313" key="8">
    <source>
        <dbReference type="Proteomes" id="UP001241537"/>
    </source>
</evidence>
<dbReference type="GO" id="GO:0016020">
    <property type="term" value="C:membrane"/>
    <property type="evidence" value="ECO:0007669"/>
    <property type="project" value="InterPro"/>
</dbReference>
<sequence>MENIGAIITAYRKKAHISQTELVDRLQAEGIEVSQKSVSAWETGRNEVSARIFLHICRILEIPDCLEEYFGSNPKDPLSMLNDEGKKKVLSYIDLLIHPVSYVKETNVIPYLAAPAETPSMTRIRLYDARVSAGHGDFLDSDYYTTIEVPTRDAQDADFAVTVSGDSMEPAFHDHDMVYVHQQETLDDGEIGIFSLNDNAYIKKLKNDNDGTFLISLNQKYAPIPVHLDRDEFRIFGKVCRAVR</sequence>
<organism evidence="7 8">
    <name type="scientific">Moryella indoligenes</name>
    <dbReference type="NCBI Taxonomy" id="371674"/>
    <lineage>
        <taxon>Bacteria</taxon>
        <taxon>Bacillati</taxon>
        <taxon>Bacillota</taxon>
        <taxon>Clostridia</taxon>
        <taxon>Lachnospirales</taxon>
        <taxon>Lachnospiraceae</taxon>
        <taxon>Moryella</taxon>
    </lineage>
</organism>
<reference evidence="7" key="1">
    <citation type="submission" date="2023-07" db="EMBL/GenBank/DDBJ databases">
        <title>Genomic Encyclopedia of Type Strains, Phase IV (KMG-IV): sequencing the most valuable type-strain genomes for metagenomic binning, comparative biology and taxonomic classification.</title>
        <authorList>
            <person name="Goeker M."/>
        </authorList>
    </citation>
    <scope>NUCLEOTIDE SEQUENCE</scope>
    <source>
        <strain evidence="7">DSM 19659</strain>
    </source>
</reference>
<keyword evidence="4" id="KW-0238">DNA-binding</keyword>
<evidence type="ECO:0000256" key="4">
    <source>
        <dbReference type="ARBA" id="ARBA00023125"/>
    </source>
</evidence>
<dbReference type="InterPro" id="IPR039418">
    <property type="entry name" value="LexA-like"/>
</dbReference>
<keyword evidence="1" id="KW-0645">Protease</keyword>